<dbReference type="eggNOG" id="COG2205">
    <property type="taxonomic scope" value="Bacteria"/>
</dbReference>
<feature type="region of interest" description="Disordered" evidence="6">
    <location>
        <begin position="61"/>
        <end position="82"/>
    </location>
</feature>
<dbReference type="KEGG" id="bid:Bind_3235"/>
<dbReference type="InterPro" id="IPR011006">
    <property type="entry name" value="CheY-like_superfamily"/>
</dbReference>
<dbReference type="eggNOG" id="COG0745">
    <property type="taxonomic scope" value="Bacteria"/>
</dbReference>
<dbReference type="STRING" id="395963.Bind_3235"/>
<evidence type="ECO:0000313" key="11">
    <source>
        <dbReference type="Proteomes" id="UP000001695"/>
    </source>
</evidence>
<dbReference type="Pfam" id="PF00072">
    <property type="entry name" value="Response_reg"/>
    <property type="match status" value="1"/>
</dbReference>
<keyword evidence="7" id="KW-0812">Transmembrane</keyword>
<dbReference type="InterPro" id="IPR004358">
    <property type="entry name" value="Sig_transdc_His_kin-like_C"/>
</dbReference>
<evidence type="ECO:0000256" key="1">
    <source>
        <dbReference type="ARBA" id="ARBA00000085"/>
    </source>
</evidence>
<evidence type="ECO:0000256" key="6">
    <source>
        <dbReference type="SAM" id="MobiDB-lite"/>
    </source>
</evidence>
<dbReference type="Pfam" id="PF02518">
    <property type="entry name" value="HATPase_c"/>
    <property type="match status" value="1"/>
</dbReference>
<proteinExistence type="predicted"/>
<dbReference type="InterPro" id="IPR001789">
    <property type="entry name" value="Sig_transdc_resp-reg_receiver"/>
</dbReference>
<feature type="domain" description="Response regulatory" evidence="9">
    <location>
        <begin position="353"/>
        <end position="471"/>
    </location>
</feature>
<protein>
    <recommendedName>
        <fullName evidence="2">histidine kinase</fullName>
        <ecNumber evidence="2">2.7.13.3</ecNumber>
    </recommendedName>
</protein>
<keyword evidence="3 5" id="KW-0597">Phosphoprotein</keyword>
<feature type="compositionally biased region" description="Basic and acidic residues" evidence="6">
    <location>
        <begin position="66"/>
        <end position="82"/>
    </location>
</feature>
<dbReference type="InterPro" id="IPR005467">
    <property type="entry name" value="His_kinase_dom"/>
</dbReference>
<evidence type="ECO:0000256" key="4">
    <source>
        <dbReference type="ARBA" id="ARBA00023012"/>
    </source>
</evidence>
<dbReference type="eggNOG" id="COG3279">
    <property type="taxonomic scope" value="Bacteria"/>
</dbReference>
<dbReference type="SMART" id="SM00387">
    <property type="entry name" value="HATPase_c"/>
    <property type="match status" value="1"/>
</dbReference>
<name>B2ID30_BEII9</name>
<dbReference type="InterPro" id="IPR003594">
    <property type="entry name" value="HATPase_dom"/>
</dbReference>
<dbReference type="Gene3D" id="3.40.50.2300">
    <property type="match status" value="2"/>
</dbReference>
<dbReference type="GO" id="GO:0000155">
    <property type="term" value="F:phosphorelay sensor kinase activity"/>
    <property type="evidence" value="ECO:0007669"/>
    <property type="project" value="InterPro"/>
</dbReference>
<evidence type="ECO:0000256" key="7">
    <source>
        <dbReference type="SAM" id="Phobius"/>
    </source>
</evidence>
<reference evidence="11" key="1">
    <citation type="submission" date="2008-03" db="EMBL/GenBank/DDBJ databases">
        <title>Complete sequence of chromosome of Beijerinckia indica subsp. indica ATCC 9039.</title>
        <authorList>
            <consortium name="US DOE Joint Genome Institute"/>
            <person name="Copeland A."/>
            <person name="Lucas S."/>
            <person name="Lapidus A."/>
            <person name="Glavina del Rio T."/>
            <person name="Dalin E."/>
            <person name="Tice H."/>
            <person name="Bruce D."/>
            <person name="Goodwin L."/>
            <person name="Pitluck S."/>
            <person name="LaButti K."/>
            <person name="Schmutz J."/>
            <person name="Larimer F."/>
            <person name="Land M."/>
            <person name="Hauser L."/>
            <person name="Kyrpides N."/>
            <person name="Mikhailova N."/>
            <person name="Dunfield P.F."/>
            <person name="Dedysh S.N."/>
            <person name="Liesack W."/>
            <person name="Saw J.H."/>
            <person name="Alam M."/>
            <person name="Chen Y."/>
            <person name="Murrell J.C."/>
            <person name="Richardson P."/>
        </authorList>
    </citation>
    <scope>NUCLEOTIDE SEQUENCE [LARGE SCALE GENOMIC DNA]</scope>
    <source>
        <strain evidence="11">ATCC 9039 / DSM 1715 / NCIMB 8712</strain>
    </source>
</reference>
<evidence type="ECO:0000259" key="8">
    <source>
        <dbReference type="PROSITE" id="PS50109"/>
    </source>
</evidence>
<dbReference type="InterPro" id="IPR003661">
    <property type="entry name" value="HisK_dim/P_dom"/>
</dbReference>
<dbReference type="RefSeq" id="WP_012386143.1">
    <property type="nucleotide sequence ID" value="NC_010581.1"/>
</dbReference>
<dbReference type="SMART" id="SM00448">
    <property type="entry name" value="REC"/>
    <property type="match status" value="1"/>
</dbReference>
<dbReference type="SUPFAM" id="SSF52172">
    <property type="entry name" value="CheY-like"/>
    <property type="match status" value="2"/>
</dbReference>
<feature type="modified residue" description="4-aspartylphosphate" evidence="5">
    <location>
        <position position="407"/>
    </location>
</feature>
<keyword evidence="4" id="KW-0902">Two-component regulatory system</keyword>
<dbReference type="EC" id="2.7.13.3" evidence="2"/>
<comment type="catalytic activity">
    <reaction evidence="1">
        <text>ATP + protein L-histidine = ADP + protein N-phospho-L-histidine.</text>
        <dbReference type="EC" id="2.7.13.3"/>
    </reaction>
</comment>
<dbReference type="Pfam" id="PF00512">
    <property type="entry name" value="HisKA"/>
    <property type="match status" value="1"/>
</dbReference>
<keyword evidence="11" id="KW-1185">Reference proteome</keyword>
<keyword evidence="7" id="KW-0472">Membrane</keyword>
<dbReference type="SMART" id="SM00388">
    <property type="entry name" value="HisKA"/>
    <property type="match status" value="1"/>
</dbReference>
<keyword evidence="10" id="KW-0418">Kinase</keyword>
<dbReference type="Gene3D" id="3.30.565.10">
    <property type="entry name" value="Histidine kinase-like ATPase, C-terminal domain"/>
    <property type="match status" value="1"/>
</dbReference>
<reference evidence="10 11" key="2">
    <citation type="journal article" date="2010" name="J. Bacteriol.">
        <title>Complete genome sequence of Beijerinckia indica subsp. indica.</title>
        <authorList>
            <person name="Tamas I."/>
            <person name="Dedysh S.N."/>
            <person name="Liesack W."/>
            <person name="Stott M.B."/>
            <person name="Alam M."/>
            <person name="Murrell J.C."/>
            <person name="Dunfield P.F."/>
        </authorList>
    </citation>
    <scope>NUCLEOTIDE SEQUENCE [LARGE SCALE GENOMIC DNA]</scope>
    <source>
        <strain evidence="11">ATCC 9039 / DSM 1715 / NCIMB 8712</strain>
    </source>
</reference>
<dbReference type="AlphaFoldDB" id="B2ID30"/>
<dbReference type="PROSITE" id="PS50109">
    <property type="entry name" value="HIS_KIN"/>
    <property type="match status" value="1"/>
</dbReference>
<dbReference type="PANTHER" id="PTHR45339:SF1">
    <property type="entry name" value="HYBRID SIGNAL TRANSDUCTION HISTIDINE KINASE J"/>
    <property type="match status" value="1"/>
</dbReference>
<evidence type="ECO:0000256" key="2">
    <source>
        <dbReference type="ARBA" id="ARBA00012438"/>
    </source>
</evidence>
<feature type="domain" description="Response regulatory" evidence="9">
    <location>
        <begin position="490"/>
        <end position="615"/>
    </location>
</feature>
<dbReference type="Gene3D" id="1.10.287.130">
    <property type="match status" value="1"/>
</dbReference>
<dbReference type="PANTHER" id="PTHR45339">
    <property type="entry name" value="HYBRID SIGNAL TRANSDUCTION HISTIDINE KINASE J"/>
    <property type="match status" value="1"/>
</dbReference>
<gene>
    <name evidence="10" type="ordered locus">Bind_3235</name>
</gene>
<dbReference type="OrthoDB" id="9801651at2"/>
<dbReference type="InterPro" id="IPR036097">
    <property type="entry name" value="HisK_dim/P_sf"/>
</dbReference>
<accession>B2ID30</accession>
<dbReference type="CDD" id="cd16922">
    <property type="entry name" value="HATPase_EvgS-ArcB-TorS-like"/>
    <property type="match status" value="1"/>
</dbReference>
<dbReference type="SUPFAM" id="SSF55874">
    <property type="entry name" value="ATPase domain of HSP90 chaperone/DNA topoisomerase II/histidine kinase"/>
    <property type="match status" value="1"/>
</dbReference>
<dbReference type="CDD" id="cd17546">
    <property type="entry name" value="REC_hyHK_CKI1_RcsC-like"/>
    <property type="match status" value="1"/>
</dbReference>
<feature type="domain" description="Histidine kinase" evidence="8">
    <location>
        <begin position="120"/>
        <end position="335"/>
    </location>
</feature>
<evidence type="ECO:0000256" key="5">
    <source>
        <dbReference type="PROSITE-ProRule" id="PRU00169"/>
    </source>
</evidence>
<evidence type="ECO:0000259" key="9">
    <source>
        <dbReference type="PROSITE" id="PS50110"/>
    </source>
</evidence>
<dbReference type="HOGENOM" id="CLU_000445_104_15_5"/>
<evidence type="ECO:0000256" key="3">
    <source>
        <dbReference type="ARBA" id="ARBA00022553"/>
    </source>
</evidence>
<feature type="modified residue" description="4-aspartylphosphate" evidence="5">
    <location>
        <position position="545"/>
    </location>
</feature>
<dbReference type="CDD" id="cd00082">
    <property type="entry name" value="HisKA"/>
    <property type="match status" value="1"/>
</dbReference>
<dbReference type="SUPFAM" id="SSF47384">
    <property type="entry name" value="Homodimeric domain of signal transducing histidine kinase"/>
    <property type="match status" value="1"/>
</dbReference>
<dbReference type="PRINTS" id="PR00344">
    <property type="entry name" value="BCTRLSENSOR"/>
</dbReference>
<dbReference type="PROSITE" id="PS50110">
    <property type="entry name" value="RESPONSE_REGULATORY"/>
    <property type="match status" value="2"/>
</dbReference>
<organism evidence="10 11">
    <name type="scientific">Beijerinckia indica subsp. indica (strain ATCC 9039 / DSM 1715 / NCIMB 8712)</name>
    <dbReference type="NCBI Taxonomy" id="395963"/>
    <lineage>
        <taxon>Bacteria</taxon>
        <taxon>Pseudomonadati</taxon>
        <taxon>Pseudomonadota</taxon>
        <taxon>Alphaproteobacteria</taxon>
        <taxon>Hyphomicrobiales</taxon>
        <taxon>Beijerinckiaceae</taxon>
        <taxon>Beijerinckia</taxon>
    </lineage>
</organism>
<sequence>MTGPSHIDDFMTIFLAVVVCGGGGALFMGTVFAIIRQASEQNRRVALPQLVPDALPSPLLPMAANKGDRETCAASDRGEEDRDWAREEAWQDAVWESQCAQAQEEQAEATHAAKTEFFAKISHEIRTPINGILGLTELLLATGLTPEQKNYVEAIRGSGSALASLTDALLDFSKIEAGKMILAEEPFGISPLVEGVTELLAPKAQGKGLDIASSIALDVPETLVGDPLRLRQVLLNLAGNAVKFTEQGGIGVKVFRESADSLCFEVIDTGPGVPPTCRETIFQDFEQGTQKGCESGTGLGLAISKRLVERMGGSLHLASPLEGGALFSFSLPLRVEGEPQPLRVRPGRYAGHAVVIVTDGPFTGAALRERLIEAGADARLATSESAALALLAQGGEGDFRPDFLIADISLGADLARRLVETGARAGLAHSLLMFSPFERQALRGGLVPGYDGWLIKPVRAASLFACLERCLDDCQACATKDCAVTPAPPRVLLAEDNDISALLTTRYLESLGVAVERVGDGLTALERFLRTCDGDTLPFIALFLDIRMPGLDGLETARRIRQAEHLIAAKPNVLVAMSANGLEEDKQAALAAGFDRFLPKPLTFPQMQTLIQALLAEEPTEQSVPSRNPLMPVWPQWRRRKIDQKVA</sequence>
<dbReference type="InterPro" id="IPR036890">
    <property type="entry name" value="HATPase_C_sf"/>
</dbReference>
<dbReference type="EMBL" id="CP001016">
    <property type="protein sequence ID" value="ACB96795.1"/>
    <property type="molecule type" value="Genomic_DNA"/>
</dbReference>
<keyword evidence="10" id="KW-0808">Transferase</keyword>
<evidence type="ECO:0000313" key="10">
    <source>
        <dbReference type="EMBL" id="ACB96795.1"/>
    </source>
</evidence>
<dbReference type="Proteomes" id="UP000001695">
    <property type="component" value="Chromosome"/>
</dbReference>
<feature type="transmembrane region" description="Helical" evidence="7">
    <location>
        <begin position="12"/>
        <end position="35"/>
    </location>
</feature>
<keyword evidence="7" id="KW-1133">Transmembrane helix</keyword>